<evidence type="ECO:0000256" key="2">
    <source>
        <dbReference type="ARBA" id="ARBA00022676"/>
    </source>
</evidence>
<proteinExistence type="inferred from homology"/>
<dbReference type="EC" id="2.4.2.31" evidence="10"/>
<comment type="catalytic activity">
    <reaction evidence="9 10">
        <text>L-arginyl-[protein] + NAD(+) = N(omega)-(ADP-D-ribosyl)-L-arginyl-[protein] + nicotinamide + H(+)</text>
        <dbReference type="Rhea" id="RHEA:19149"/>
        <dbReference type="Rhea" id="RHEA-COMP:10532"/>
        <dbReference type="Rhea" id="RHEA-COMP:15087"/>
        <dbReference type="ChEBI" id="CHEBI:15378"/>
        <dbReference type="ChEBI" id="CHEBI:17154"/>
        <dbReference type="ChEBI" id="CHEBI:29965"/>
        <dbReference type="ChEBI" id="CHEBI:57540"/>
        <dbReference type="ChEBI" id="CHEBI:142554"/>
        <dbReference type="EC" id="2.4.2.31"/>
    </reaction>
</comment>
<dbReference type="PROSITE" id="PS51996">
    <property type="entry name" value="TR_MART"/>
    <property type="match status" value="1"/>
</dbReference>
<keyword evidence="3 10" id="KW-0808">Transferase</keyword>
<dbReference type="PRINTS" id="PR00970">
    <property type="entry name" value="RIBTRNSFRASE"/>
</dbReference>
<keyword evidence="8" id="KW-1015">Disulfide bond</keyword>
<dbReference type="SUPFAM" id="SSF56399">
    <property type="entry name" value="ADP-ribosylation"/>
    <property type="match status" value="1"/>
</dbReference>
<dbReference type="FunFam" id="3.90.176.10:FF:000001">
    <property type="entry name" value="NAD(P)(+)--arginine ADP-ribosyltransferase"/>
    <property type="match status" value="1"/>
</dbReference>
<dbReference type="GeneTree" id="ENSGT01030000234601"/>
<keyword evidence="7 10" id="KW-0520">NAD</keyword>
<dbReference type="KEGG" id="caua:113067798"/>
<evidence type="ECO:0000313" key="11">
    <source>
        <dbReference type="Proteomes" id="UP000515129"/>
    </source>
</evidence>
<name>A0A6P6MH66_CARAU</name>
<dbReference type="GO" id="GO:0016779">
    <property type="term" value="F:nucleotidyltransferase activity"/>
    <property type="evidence" value="ECO:0007669"/>
    <property type="project" value="UniProtKB-KW"/>
</dbReference>
<dbReference type="PANTHER" id="PTHR10339">
    <property type="entry name" value="ADP-RIBOSYLTRANSFERASE"/>
    <property type="match status" value="1"/>
</dbReference>
<keyword evidence="5 10" id="KW-0732">Signal</keyword>
<accession>A0A6P6MH66</accession>
<dbReference type="PANTHER" id="PTHR10339:SF27">
    <property type="entry name" value="NAD(P)(+)--ARGININE ADP-RIBOSYLTRANSFERASE"/>
    <property type="match status" value="1"/>
</dbReference>
<evidence type="ECO:0000256" key="3">
    <source>
        <dbReference type="ARBA" id="ARBA00022679"/>
    </source>
</evidence>
<organism evidence="11 13">
    <name type="scientific">Carassius auratus</name>
    <name type="common">Goldfish</name>
    <dbReference type="NCBI Taxonomy" id="7957"/>
    <lineage>
        <taxon>Eukaryota</taxon>
        <taxon>Metazoa</taxon>
        <taxon>Chordata</taxon>
        <taxon>Craniata</taxon>
        <taxon>Vertebrata</taxon>
        <taxon>Euteleostomi</taxon>
        <taxon>Actinopterygii</taxon>
        <taxon>Neopterygii</taxon>
        <taxon>Teleostei</taxon>
        <taxon>Ostariophysi</taxon>
        <taxon>Cypriniformes</taxon>
        <taxon>Cyprinidae</taxon>
        <taxon>Cyprininae</taxon>
        <taxon>Carassius</taxon>
    </lineage>
</organism>
<dbReference type="AlphaFoldDB" id="A0A6P6MH66"/>
<dbReference type="InterPro" id="IPR050999">
    <property type="entry name" value="ADP-ribosyltransferase_ARG"/>
</dbReference>
<evidence type="ECO:0000256" key="6">
    <source>
        <dbReference type="ARBA" id="ARBA00022857"/>
    </source>
</evidence>
<evidence type="ECO:0000313" key="13">
    <source>
        <dbReference type="RefSeq" id="XP_026096055.1"/>
    </source>
</evidence>
<dbReference type="RefSeq" id="XP_026096055.1">
    <property type="nucleotide sequence ID" value="XM_026240270.1"/>
</dbReference>
<feature type="signal peptide" evidence="10">
    <location>
        <begin position="1"/>
        <end position="16"/>
    </location>
</feature>
<keyword evidence="2 10" id="KW-0328">Glycosyltransferase</keyword>
<keyword evidence="4" id="KW-0548">Nucleotidyltransferase</keyword>
<dbReference type="RefSeq" id="XP_026096054.1">
    <property type="nucleotide sequence ID" value="XM_026240269.1"/>
</dbReference>
<gene>
    <name evidence="12 13" type="primary">LOC113067798</name>
</gene>
<evidence type="ECO:0000256" key="1">
    <source>
        <dbReference type="ARBA" id="ARBA00009558"/>
    </source>
</evidence>
<evidence type="ECO:0000256" key="5">
    <source>
        <dbReference type="ARBA" id="ARBA00022729"/>
    </source>
</evidence>
<sequence>MLLIIEALLLISAALGKDHRAAVKGKIFPLDMALNSVDDQYKGCRENMANLVKTEYLKKELKNSDEFNRAWKKSSEFIKPEDKLTDNHLKAIYVYSDCQVFKDFNNDARSGKLNYENKSYKWYSLHFLLTDAIQILKEQNKCIKTYRGTNVKFEENVENREVRFGSFASSSRNQKTAKSFGTESCFEIETCEGAEVTKYSKLRHESEVLIPPYEKFKVTAVKKKGQEGAWCNTVFILKSSGIKSELNCALFRKPTKSIKKY</sequence>
<dbReference type="OrthoDB" id="423533at2759"/>
<keyword evidence="11" id="KW-1185">Reference proteome</keyword>
<protein>
    <recommendedName>
        <fullName evidence="10">NAD(P)(+)--arginine ADP-ribosyltransferase</fullName>
        <ecNumber evidence="10">2.4.2.31</ecNumber>
    </recommendedName>
    <alternativeName>
        <fullName evidence="10">Mono(ADP-ribosyl)transferase</fullName>
    </alternativeName>
</protein>
<feature type="chain" id="PRO_5044518882" description="NAD(P)(+)--arginine ADP-ribosyltransferase" evidence="10">
    <location>
        <begin position="17"/>
        <end position="261"/>
    </location>
</feature>
<dbReference type="Gene3D" id="3.90.176.10">
    <property type="entry name" value="Toxin ADP-ribosyltransferase, Chain A, domain 1"/>
    <property type="match status" value="1"/>
</dbReference>
<evidence type="ECO:0000256" key="7">
    <source>
        <dbReference type="ARBA" id="ARBA00023027"/>
    </source>
</evidence>
<evidence type="ECO:0000256" key="10">
    <source>
        <dbReference type="RuleBase" id="RU361228"/>
    </source>
</evidence>
<dbReference type="GO" id="GO:0106274">
    <property type="term" value="F:NAD+-protein-arginine ADP-ribosyltransferase activity"/>
    <property type="evidence" value="ECO:0007669"/>
    <property type="project" value="UniProtKB-EC"/>
</dbReference>
<dbReference type="GeneID" id="113067798"/>
<reference evidence="12 13" key="1">
    <citation type="submission" date="2025-04" db="UniProtKB">
        <authorList>
            <consortium name="RefSeq"/>
        </authorList>
    </citation>
    <scope>IDENTIFICATION</scope>
    <source>
        <strain evidence="12 13">Wakin</strain>
        <tissue evidence="12 13">Muscle</tissue>
    </source>
</reference>
<evidence type="ECO:0000256" key="8">
    <source>
        <dbReference type="ARBA" id="ARBA00023157"/>
    </source>
</evidence>
<keyword evidence="6 10" id="KW-0521">NADP</keyword>
<evidence type="ECO:0000256" key="9">
    <source>
        <dbReference type="ARBA" id="ARBA00047597"/>
    </source>
</evidence>
<dbReference type="Proteomes" id="UP000515129">
    <property type="component" value="Linkage group LG28B"/>
</dbReference>
<dbReference type="Pfam" id="PF01129">
    <property type="entry name" value="ART"/>
    <property type="match status" value="1"/>
</dbReference>
<evidence type="ECO:0000313" key="12">
    <source>
        <dbReference type="RefSeq" id="XP_026096054.1"/>
    </source>
</evidence>
<dbReference type="InterPro" id="IPR000768">
    <property type="entry name" value="ART"/>
</dbReference>
<evidence type="ECO:0000256" key="4">
    <source>
        <dbReference type="ARBA" id="ARBA00022695"/>
    </source>
</evidence>
<comment type="similarity">
    <text evidence="1 10">Belongs to the Arg-specific ADP-ribosyltransferase family.</text>
</comment>
<dbReference type="GO" id="GO:0003950">
    <property type="term" value="F:NAD+ poly-ADP-ribosyltransferase activity"/>
    <property type="evidence" value="ECO:0007669"/>
    <property type="project" value="TreeGrafter"/>
</dbReference>